<dbReference type="RefSeq" id="WP_239675421.1">
    <property type="nucleotide sequence ID" value="NZ_CP070499.1"/>
</dbReference>
<dbReference type="PANTHER" id="PTHR48050">
    <property type="entry name" value="STEROL 3-BETA-GLUCOSYLTRANSFERASE"/>
    <property type="match status" value="1"/>
</dbReference>
<dbReference type="GO" id="GO:0017000">
    <property type="term" value="P:antibiotic biosynthetic process"/>
    <property type="evidence" value="ECO:0007669"/>
    <property type="project" value="UniProtKB-ARBA"/>
</dbReference>
<dbReference type="InterPro" id="IPR050426">
    <property type="entry name" value="Glycosyltransferase_28"/>
</dbReference>
<gene>
    <name evidence="6" type="ORF">JQS43_17145</name>
</gene>
<organism evidence="6 7">
    <name type="scientific">Natronosporangium hydrolyticum</name>
    <dbReference type="NCBI Taxonomy" id="2811111"/>
    <lineage>
        <taxon>Bacteria</taxon>
        <taxon>Bacillati</taxon>
        <taxon>Actinomycetota</taxon>
        <taxon>Actinomycetes</taxon>
        <taxon>Micromonosporales</taxon>
        <taxon>Micromonosporaceae</taxon>
        <taxon>Natronosporangium</taxon>
    </lineage>
</organism>
<evidence type="ECO:0000256" key="3">
    <source>
        <dbReference type="ARBA" id="ARBA00022679"/>
    </source>
</evidence>
<evidence type="ECO:0000313" key="6">
    <source>
        <dbReference type="EMBL" id="QSB13343.1"/>
    </source>
</evidence>
<keyword evidence="7" id="KW-1185">Reference proteome</keyword>
<evidence type="ECO:0000313" key="7">
    <source>
        <dbReference type="Proteomes" id="UP000662857"/>
    </source>
</evidence>
<dbReference type="Pfam" id="PF21036">
    <property type="entry name" value="EryCIII-like_N"/>
    <property type="match status" value="1"/>
</dbReference>
<dbReference type="PANTHER" id="PTHR48050:SF13">
    <property type="entry name" value="STEROL 3-BETA-GLUCOSYLTRANSFERASE UGT80A2"/>
    <property type="match status" value="1"/>
</dbReference>
<dbReference type="KEGG" id="nhy:JQS43_17145"/>
<dbReference type="CDD" id="cd03784">
    <property type="entry name" value="GT1_Gtf-like"/>
    <property type="match status" value="1"/>
</dbReference>
<evidence type="ECO:0000259" key="5">
    <source>
        <dbReference type="Pfam" id="PF21036"/>
    </source>
</evidence>
<reference evidence="6" key="1">
    <citation type="submission" date="2021-02" db="EMBL/GenBank/DDBJ databases">
        <title>Natrosporangium hydrolyticum gen. nov., sp. nov, a haloalkaliphilic actinobacterium from a soda solonchak soil.</title>
        <authorList>
            <person name="Sorokin D.Y."/>
            <person name="Khijniak T.V."/>
            <person name="Zakharycheva A.P."/>
            <person name="Boueva O.V."/>
            <person name="Ariskina E.V."/>
            <person name="Hahnke R.L."/>
            <person name="Bunk B."/>
            <person name="Sproer C."/>
            <person name="Schumann P."/>
            <person name="Evtushenko L.I."/>
            <person name="Kublanov I.V."/>
        </authorList>
    </citation>
    <scope>NUCLEOTIDE SEQUENCE</scope>
    <source>
        <strain evidence="6">DSM 106523</strain>
    </source>
</reference>
<protein>
    <submittedName>
        <fullName evidence="6">DUF1205 domain-containing protein</fullName>
    </submittedName>
</protein>
<feature type="domain" description="Erythromycin biosynthesis protein CIII-like N-terminal" evidence="5">
    <location>
        <begin position="22"/>
        <end position="215"/>
    </location>
</feature>
<accession>A0A895YD16</accession>
<sequence>MRVLVVTAPLLGHAYPLVPLAWELRTAGHEVLLATAGEAVRVADSGLPVANIARSFDLARARRRMTLRNPLLARAVQTGRAGPRGVITLFGEINDELADGAVAVGDEWRPELVIHDALAPVGALVAARRGVPAVLCDPTFYDGHHLSFAATGHLSYACGRHSVPAPAPPSAVIRLAPPSMVGDRPGWRMRYVPYDGGLVTAGWLDEPPRRPRIVVVASHPADTDPALMRAVLRAAPHVDAEFVLVRPDLGMGPPLPENVRVVEWTPLSRLLPTARGVVHHGGASMVLTALVHGVPQLVVPDAGERRHNAGLVYTRGVGLVGARRNITPTLLRRLVGEDSLAAAAAEVRTELTGAPSPADVTTRLLKLADDPEAAA</sequence>
<comment type="similarity">
    <text evidence="1">Belongs to the glycosyltransferase 28 family.</text>
</comment>
<dbReference type="EMBL" id="CP070499">
    <property type="protein sequence ID" value="QSB13343.1"/>
    <property type="molecule type" value="Genomic_DNA"/>
</dbReference>
<name>A0A895YD16_9ACTN</name>
<dbReference type="AlphaFoldDB" id="A0A895YD16"/>
<proteinExistence type="inferred from homology"/>
<dbReference type="GO" id="GO:0016758">
    <property type="term" value="F:hexosyltransferase activity"/>
    <property type="evidence" value="ECO:0007669"/>
    <property type="project" value="UniProtKB-ARBA"/>
</dbReference>
<keyword evidence="3" id="KW-0808">Transferase</keyword>
<dbReference type="InterPro" id="IPR002213">
    <property type="entry name" value="UDP_glucos_trans"/>
</dbReference>
<dbReference type="GO" id="GO:0008194">
    <property type="term" value="F:UDP-glycosyltransferase activity"/>
    <property type="evidence" value="ECO:0007669"/>
    <property type="project" value="InterPro"/>
</dbReference>
<feature type="domain" description="Erythromycin biosynthesis protein CIII-like C-terminal" evidence="4">
    <location>
        <begin position="230"/>
        <end position="367"/>
    </location>
</feature>
<dbReference type="Pfam" id="PF06722">
    <property type="entry name" value="EryCIII-like_C"/>
    <property type="match status" value="1"/>
</dbReference>
<dbReference type="Gene3D" id="3.40.50.2000">
    <property type="entry name" value="Glycogen Phosphorylase B"/>
    <property type="match status" value="2"/>
</dbReference>
<evidence type="ECO:0000256" key="1">
    <source>
        <dbReference type="ARBA" id="ARBA00006962"/>
    </source>
</evidence>
<evidence type="ECO:0000259" key="4">
    <source>
        <dbReference type="Pfam" id="PF06722"/>
    </source>
</evidence>
<dbReference type="InterPro" id="IPR010610">
    <property type="entry name" value="EryCIII-like_C"/>
</dbReference>
<evidence type="ECO:0000256" key="2">
    <source>
        <dbReference type="ARBA" id="ARBA00022676"/>
    </source>
</evidence>
<dbReference type="Proteomes" id="UP000662857">
    <property type="component" value="Chromosome"/>
</dbReference>
<keyword evidence="2" id="KW-0328">Glycosyltransferase</keyword>
<dbReference type="InterPro" id="IPR048284">
    <property type="entry name" value="EryCIII-like_N"/>
</dbReference>
<dbReference type="SUPFAM" id="SSF53756">
    <property type="entry name" value="UDP-Glycosyltransferase/glycogen phosphorylase"/>
    <property type="match status" value="1"/>
</dbReference>